<dbReference type="AlphaFoldDB" id="A0A9P1KAE6"/>
<accession>A0A9P1KAE6</accession>
<name>A0A9P1KAE6_9CYAN</name>
<organism evidence="1 2">
    <name type="scientific">Limnospira indica PCC 8005</name>
    <dbReference type="NCBI Taxonomy" id="376219"/>
    <lineage>
        <taxon>Bacteria</taxon>
        <taxon>Bacillati</taxon>
        <taxon>Cyanobacteriota</taxon>
        <taxon>Cyanophyceae</taxon>
        <taxon>Oscillatoriophycideae</taxon>
        <taxon>Oscillatoriales</taxon>
        <taxon>Sirenicapillariaceae</taxon>
        <taxon>Limnospira</taxon>
    </lineage>
</organism>
<gene>
    <name evidence="1" type="ORF">ARTHRO_10280</name>
</gene>
<reference evidence="1 2" key="1">
    <citation type="submission" date="2014-02" db="EMBL/GenBank/DDBJ databases">
        <authorList>
            <person name="Genoscope - CEA"/>
        </authorList>
    </citation>
    <scope>NUCLEOTIDE SEQUENCE [LARGE SCALE GENOMIC DNA]</scope>
    <source>
        <strain evidence="1 2">PCC 8005</strain>
    </source>
</reference>
<dbReference type="EMBL" id="FO818640">
    <property type="protein sequence ID" value="CDM92607.1"/>
    <property type="molecule type" value="Genomic_DNA"/>
</dbReference>
<proteinExistence type="predicted"/>
<dbReference type="Proteomes" id="UP000032946">
    <property type="component" value="Chromosome"/>
</dbReference>
<keyword evidence="2" id="KW-1185">Reference proteome</keyword>
<evidence type="ECO:0000313" key="2">
    <source>
        <dbReference type="Proteomes" id="UP000032946"/>
    </source>
</evidence>
<protein>
    <submittedName>
        <fullName evidence="1">Uncharacterized protein</fullName>
    </submittedName>
</protein>
<evidence type="ECO:0000313" key="1">
    <source>
        <dbReference type="EMBL" id="CDM92607.1"/>
    </source>
</evidence>
<sequence>MNWEAECILIHLFPKKAPNFYALSKFPLVFERLLWAGSEGRLQEQKKATQEAAYI</sequence>